<evidence type="ECO:0000256" key="2">
    <source>
        <dbReference type="ARBA" id="ARBA00008130"/>
    </source>
</evidence>
<dbReference type="AlphaFoldDB" id="A0A2I1CSB1"/>
<dbReference type="Gene3D" id="1.20.1070.10">
    <property type="entry name" value="Rhodopsin 7-helix transmembrane proteins"/>
    <property type="match status" value="1"/>
</dbReference>
<evidence type="ECO:0000313" key="12">
    <source>
        <dbReference type="EMBL" id="PKY00501.1"/>
    </source>
</evidence>
<dbReference type="GO" id="GO:0005886">
    <property type="term" value="C:plasma membrane"/>
    <property type="evidence" value="ECO:0007669"/>
    <property type="project" value="TreeGrafter"/>
</dbReference>
<accession>A0A2I1CSB1</accession>
<keyword evidence="3" id="KW-0600">Photoreceptor protein</keyword>
<evidence type="ECO:0000256" key="10">
    <source>
        <dbReference type="ARBA" id="ARBA00023170"/>
    </source>
</evidence>
<evidence type="ECO:0000256" key="11">
    <source>
        <dbReference type="SAM" id="Phobius"/>
    </source>
</evidence>
<evidence type="ECO:0000256" key="8">
    <source>
        <dbReference type="ARBA" id="ARBA00022991"/>
    </source>
</evidence>
<gene>
    <name evidence="12" type="ORF">P168DRAFT_293391</name>
</gene>
<dbReference type="SUPFAM" id="SSF81321">
    <property type="entry name" value="Family A G protein-coupled receptor-like"/>
    <property type="match status" value="1"/>
</dbReference>
<dbReference type="InterPro" id="IPR001425">
    <property type="entry name" value="Arc/bac/fun_rhodopsins"/>
</dbReference>
<dbReference type="VEuPathDB" id="FungiDB:P168DRAFT_293391"/>
<comment type="caution">
    <text evidence="12">The sequence shown here is derived from an EMBL/GenBank/DDBJ whole genome shotgun (WGS) entry which is preliminary data.</text>
</comment>
<dbReference type="GO" id="GO:0005783">
    <property type="term" value="C:endoplasmic reticulum"/>
    <property type="evidence" value="ECO:0007669"/>
    <property type="project" value="TreeGrafter"/>
</dbReference>
<dbReference type="Pfam" id="PF01036">
    <property type="entry name" value="Bac_rhodopsin"/>
    <property type="match status" value="1"/>
</dbReference>
<sequence length="306" mass="33464">MIEAIDTAMKTKTHPLPPTTAPTSVAPIPTVIPGTPFFQELHSTGHRTLWVVTVLMAISSVVFYVLAARVPLPRRVFHTITSIITTISFIIYLAMATGEGTTYKHDILRHANKHVPDTHDDIFRQVFYLRYINWFLTEPLLLFNLSLVSGLPGAHLLTAVASDYVMLASGLLGTFAGHTARRWVWFTISAIGYLVTVYQIGVNGSRAASRKDAQTKRFFGSMAGATLLVRALYPIAIAGGALALKIGVDTESVLFAILDIFNQGIVGYWLLLSHDSTPEIAMYIDGFWSNGVGNEGAIRITEEDGA</sequence>
<proteinExistence type="inferred from homology"/>
<feature type="transmembrane region" description="Helical" evidence="11">
    <location>
        <begin position="76"/>
        <end position="95"/>
    </location>
</feature>
<dbReference type="GeneID" id="36545324"/>
<dbReference type="EMBL" id="MSFM01000014">
    <property type="protein sequence ID" value="PKY00501.1"/>
    <property type="molecule type" value="Genomic_DNA"/>
</dbReference>
<name>A0A2I1CSB1_ASPC2</name>
<dbReference type="PRINTS" id="PR00251">
    <property type="entry name" value="BACTRLOPSIN"/>
</dbReference>
<comment type="subcellular location">
    <subcellularLocation>
        <location evidence="1">Membrane</location>
        <topology evidence="1">Multi-pass membrane protein</topology>
    </subcellularLocation>
</comment>
<protein>
    <submittedName>
        <fullName evidence="12">Opsin</fullName>
    </submittedName>
</protein>
<feature type="transmembrane region" description="Helical" evidence="11">
    <location>
        <begin position="252"/>
        <end position="272"/>
    </location>
</feature>
<keyword evidence="5 11" id="KW-0812">Transmembrane</keyword>
<evidence type="ECO:0000313" key="13">
    <source>
        <dbReference type="Proteomes" id="UP000234254"/>
    </source>
</evidence>
<keyword evidence="10" id="KW-0675">Receptor</keyword>
<evidence type="ECO:0000256" key="1">
    <source>
        <dbReference type="ARBA" id="ARBA00004141"/>
    </source>
</evidence>
<comment type="similarity">
    <text evidence="2">Belongs to the archaeal/bacterial/fungal opsin family.</text>
</comment>
<dbReference type="CDD" id="cd15028">
    <property type="entry name" value="7tm_Opsin-1_euk"/>
    <property type="match status" value="1"/>
</dbReference>
<dbReference type="SMART" id="SM01021">
    <property type="entry name" value="Bac_rhodopsin"/>
    <property type="match status" value="1"/>
</dbReference>
<evidence type="ECO:0000256" key="3">
    <source>
        <dbReference type="ARBA" id="ARBA00022543"/>
    </source>
</evidence>
<dbReference type="GO" id="GO:0007602">
    <property type="term" value="P:phototransduction"/>
    <property type="evidence" value="ECO:0007669"/>
    <property type="project" value="UniProtKB-KW"/>
</dbReference>
<keyword evidence="8" id="KW-0157">Chromophore</keyword>
<evidence type="ECO:0000256" key="9">
    <source>
        <dbReference type="ARBA" id="ARBA00023136"/>
    </source>
</evidence>
<evidence type="ECO:0000256" key="5">
    <source>
        <dbReference type="ARBA" id="ARBA00022692"/>
    </source>
</evidence>
<evidence type="ECO:0000256" key="7">
    <source>
        <dbReference type="ARBA" id="ARBA00022989"/>
    </source>
</evidence>
<evidence type="ECO:0000256" key="4">
    <source>
        <dbReference type="ARBA" id="ARBA00022606"/>
    </source>
</evidence>
<keyword evidence="4" id="KW-0716">Sensory transduction</keyword>
<keyword evidence="7 11" id="KW-1133">Transmembrane helix</keyword>
<feature type="transmembrane region" description="Helical" evidence="11">
    <location>
        <begin position="183"/>
        <end position="201"/>
    </location>
</feature>
<dbReference type="PANTHER" id="PTHR28286:SF2">
    <property type="entry name" value="BACTERIORHODOPSIN _OPSIN, NOPA (EUROFUNG)"/>
    <property type="match status" value="1"/>
</dbReference>
<evidence type="ECO:0000256" key="6">
    <source>
        <dbReference type="ARBA" id="ARBA00022925"/>
    </source>
</evidence>
<keyword evidence="6" id="KW-0681">Retinal protein</keyword>
<dbReference type="GO" id="GO:0009881">
    <property type="term" value="F:photoreceptor activity"/>
    <property type="evidence" value="ECO:0007669"/>
    <property type="project" value="UniProtKB-KW"/>
</dbReference>
<keyword evidence="9 11" id="KW-0472">Membrane</keyword>
<dbReference type="PANTHER" id="PTHR28286">
    <property type="match status" value="1"/>
</dbReference>
<organism evidence="12 13">
    <name type="scientific">Aspergillus campestris (strain IBT 28561)</name>
    <dbReference type="NCBI Taxonomy" id="1392248"/>
    <lineage>
        <taxon>Eukaryota</taxon>
        <taxon>Fungi</taxon>
        <taxon>Dikarya</taxon>
        <taxon>Ascomycota</taxon>
        <taxon>Pezizomycotina</taxon>
        <taxon>Eurotiomycetes</taxon>
        <taxon>Eurotiomycetidae</taxon>
        <taxon>Eurotiales</taxon>
        <taxon>Aspergillaceae</taxon>
        <taxon>Aspergillus</taxon>
        <taxon>Aspergillus subgen. Circumdati</taxon>
    </lineage>
</organism>
<feature type="transmembrane region" description="Helical" evidence="11">
    <location>
        <begin position="48"/>
        <end position="67"/>
    </location>
</feature>
<dbReference type="OrthoDB" id="10261467at2759"/>
<dbReference type="RefSeq" id="XP_024689095.1">
    <property type="nucleotide sequence ID" value="XM_024837800.1"/>
</dbReference>
<keyword evidence="13" id="KW-1185">Reference proteome</keyword>
<reference evidence="12" key="1">
    <citation type="submission" date="2016-12" db="EMBL/GenBank/DDBJ databases">
        <title>The genomes of Aspergillus section Nigri reveals drivers in fungal speciation.</title>
        <authorList>
            <consortium name="DOE Joint Genome Institute"/>
            <person name="Vesth T.C."/>
            <person name="Nybo J."/>
            <person name="Theobald S."/>
            <person name="Brandl J."/>
            <person name="Frisvad J.C."/>
            <person name="Nielsen K.F."/>
            <person name="Lyhne E.K."/>
            <person name="Kogle M.E."/>
            <person name="Kuo A."/>
            <person name="Riley R."/>
            <person name="Clum A."/>
            <person name="Nolan M."/>
            <person name="Lipzen A."/>
            <person name="Salamov A."/>
            <person name="Henrissat B."/>
            <person name="Wiebenga A."/>
            <person name="De vries R.P."/>
            <person name="Grigoriev I.V."/>
            <person name="Mortensen U.H."/>
            <person name="Andersen M.R."/>
            <person name="Baker S.E."/>
        </authorList>
    </citation>
    <scope>NUCLEOTIDE SEQUENCE</scope>
    <source>
        <strain evidence="12">IBT 28561</strain>
    </source>
</reference>
<dbReference type="Proteomes" id="UP000234254">
    <property type="component" value="Unassembled WGS sequence"/>
</dbReference>
<feature type="transmembrane region" description="Helical" evidence="11">
    <location>
        <begin position="222"/>
        <end position="246"/>
    </location>
</feature>
<dbReference type="FunFam" id="1.20.1070.10:FF:000160">
    <property type="entry name" value="Related to Opsin-1"/>
    <property type="match status" value="1"/>
</dbReference>